<dbReference type="Proteomes" id="UP001600888">
    <property type="component" value="Unassembled WGS sequence"/>
</dbReference>
<dbReference type="PANTHER" id="PTHR24148">
    <property type="entry name" value="ANKYRIN REPEAT DOMAIN-CONTAINING PROTEIN 39 HOMOLOG-RELATED"/>
    <property type="match status" value="1"/>
</dbReference>
<comment type="caution">
    <text evidence="2">The sequence shown here is derived from an EMBL/GenBank/DDBJ whole genome shotgun (WGS) entry which is preliminary data.</text>
</comment>
<dbReference type="InterPro" id="IPR010730">
    <property type="entry name" value="HET"/>
</dbReference>
<accession>A0ABR4FE16</accession>
<evidence type="ECO:0000313" key="3">
    <source>
        <dbReference type="Proteomes" id="UP001600888"/>
    </source>
</evidence>
<feature type="domain" description="Heterokaryon incompatibility" evidence="1">
    <location>
        <begin position="95"/>
        <end position="238"/>
    </location>
</feature>
<sequence>MVSGITYVRRLKTHSFSVPFRVSGYRLSVGFWVRRTKDAVNQPKQETNRAVNQYQYTSLPGERYIRVLELHPGAGDEPLRGTLSDVSLDDSSLEFEALSYVWGAGFENAGTVDLGGGQCLELRPNLRDALHNLRHESIPRKLWIDAICINQDDNSEKGTQVMLMAEIYARCTSVLIWLGLPGPHSQLGLEILAFLAISDARIGSGDAPWDQLPSSEVESALRDILERQYFQRLWVVQEAALASHITMHVGRTAIAWSRRARTRRFLARVKMAELSPSWQHSEELRRVDFRPVRELLEQSLAAEARRHGTVEVPSLLDVVHSIRHRQVADPRDRIYGVMSLVTPAEVAGLVPDYSLSWEETYRRFYDLVEGQVLRDPEITVEDMKAPKPDGKAGWRCVERETVESIAR</sequence>
<proteinExistence type="predicted"/>
<dbReference type="InterPro" id="IPR052895">
    <property type="entry name" value="HetReg/Transcr_Mod"/>
</dbReference>
<name>A0ABR4FE16_9PEZI</name>
<protein>
    <recommendedName>
        <fullName evidence="1">Heterokaryon incompatibility domain-containing protein</fullName>
    </recommendedName>
</protein>
<organism evidence="2 3">
    <name type="scientific">Diaporthe vaccinii</name>
    <dbReference type="NCBI Taxonomy" id="105482"/>
    <lineage>
        <taxon>Eukaryota</taxon>
        <taxon>Fungi</taxon>
        <taxon>Dikarya</taxon>
        <taxon>Ascomycota</taxon>
        <taxon>Pezizomycotina</taxon>
        <taxon>Sordariomycetes</taxon>
        <taxon>Sordariomycetidae</taxon>
        <taxon>Diaporthales</taxon>
        <taxon>Diaporthaceae</taxon>
        <taxon>Diaporthe</taxon>
        <taxon>Diaporthe eres species complex</taxon>
    </lineage>
</organism>
<dbReference type="PANTHER" id="PTHR24148:SF64">
    <property type="entry name" value="HETEROKARYON INCOMPATIBILITY DOMAIN-CONTAINING PROTEIN"/>
    <property type="match status" value="1"/>
</dbReference>
<evidence type="ECO:0000259" key="1">
    <source>
        <dbReference type="Pfam" id="PF06985"/>
    </source>
</evidence>
<gene>
    <name evidence="2" type="ORF">FJTKL_07973</name>
</gene>
<keyword evidence="3" id="KW-1185">Reference proteome</keyword>
<evidence type="ECO:0000313" key="2">
    <source>
        <dbReference type="EMBL" id="KAL2292943.1"/>
    </source>
</evidence>
<dbReference type="Pfam" id="PF06985">
    <property type="entry name" value="HET"/>
    <property type="match status" value="1"/>
</dbReference>
<reference evidence="2 3" key="1">
    <citation type="submission" date="2024-03" db="EMBL/GenBank/DDBJ databases">
        <title>A high-quality draft genome sequence of Diaporthe vaccinii, a causative agent of upright dieback and viscid rot disease in cranberry plants.</title>
        <authorList>
            <person name="Sarrasin M."/>
            <person name="Lang B.F."/>
            <person name="Burger G."/>
        </authorList>
    </citation>
    <scope>NUCLEOTIDE SEQUENCE [LARGE SCALE GENOMIC DNA]</scope>
    <source>
        <strain evidence="2 3">IS7</strain>
    </source>
</reference>
<dbReference type="EMBL" id="JBAWTH010000002">
    <property type="protein sequence ID" value="KAL2292943.1"/>
    <property type="molecule type" value="Genomic_DNA"/>
</dbReference>